<evidence type="ECO:0000313" key="1">
    <source>
        <dbReference type="EMBL" id="GAA2120273.1"/>
    </source>
</evidence>
<name>A0ABN2Y2D3_9ACTN</name>
<evidence type="ECO:0000313" key="2">
    <source>
        <dbReference type="Proteomes" id="UP001500443"/>
    </source>
</evidence>
<dbReference type="RefSeq" id="WP_344289688.1">
    <property type="nucleotide sequence ID" value="NZ_BAAAPF010000051.1"/>
</dbReference>
<organism evidence="1 2">
    <name type="scientific">Streptomyces synnematoformans</name>
    <dbReference type="NCBI Taxonomy" id="415721"/>
    <lineage>
        <taxon>Bacteria</taxon>
        <taxon>Bacillati</taxon>
        <taxon>Actinomycetota</taxon>
        <taxon>Actinomycetes</taxon>
        <taxon>Kitasatosporales</taxon>
        <taxon>Streptomycetaceae</taxon>
        <taxon>Streptomyces</taxon>
    </lineage>
</organism>
<sequence length="160" mass="17796">MDLTGYPTDFVADLGFPEAARRFLVRRTRRWPRLSLNGERLDDAALDGWRLPEEPDASESNILGFARDAAMEQHWEDEGYALDDTREGPFTLFYSRYRQPLTAASVTGVSGVPESVAESVESIGLMLTGFFVVTLLTPDDPATDPFSGTVLRDLRESFAS</sequence>
<protein>
    <submittedName>
        <fullName evidence="1">Uncharacterized protein</fullName>
    </submittedName>
</protein>
<dbReference type="EMBL" id="BAAAPF010000051">
    <property type="protein sequence ID" value="GAA2120273.1"/>
    <property type="molecule type" value="Genomic_DNA"/>
</dbReference>
<dbReference type="Proteomes" id="UP001500443">
    <property type="component" value="Unassembled WGS sequence"/>
</dbReference>
<keyword evidence="2" id="KW-1185">Reference proteome</keyword>
<gene>
    <name evidence="1" type="ORF">GCM10009802_22860</name>
</gene>
<accession>A0ABN2Y2D3</accession>
<reference evidence="1 2" key="1">
    <citation type="journal article" date="2019" name="Int. J. Syst. Evol. Microbiol.">
        <title>The Global Catalogue of Microorganisms (GCM) 10K type strain sequencing project: providing services to taxonomists for standard genome sequencing and annotation.</title>
        <authorList>
            <consortium name="The Broad Institute Genomics Platform"/>
            <consortium name="The Broad Institute Genome Sequencing Center for Infectious Disease"/>
            <person name="Wu L."/>
            <person name="Ma J."/>
        </authorList>
    </citation>
    <scope>NUCLEOTIDE SEQUENCE [LARGE SCALE GENOMIC DNA]</scope>
    <source>
        <strain evidence="1 2">JCM 15481</strain>
    </source>
</reference>
<proteinExistence type="predicted"/>
<comment type="caution">
    <text evidence="1">The sequence shown here is derived from an EMBL/GenBank/DDBJ whole genome shotgun (WGS) entry which is preliminary data.</text>
</comment>